<dbReference type="Pfam" id="PF15071">
    <property type="entry name" value="TMEM220"/>
    <property type="match status" value="1"/>
</dbReference>
<dbReference type="PANTHER" id="PTHR34262:SF1">
    <property type="entry name" value="TRANSMEMBRANE PROTEIN 220"/>
    <property type="match status" value="1"/>
</dbReference>
<feature type="transmembrane region" description="Helical" evidence="1">
    <location>
        <begin position="46"/>
        <end position="64"/>
    </location>
</feature>
<sequence>MKSSGSWWVEEVTNVQNQLFVKIANALFAVIFLVSAFIQHNDPDPLLWMSIYGYGALVSMLAIFRKDSKILHYAGLVVFVSYAVYLFFAPNGVFTWFSLHSAENITGSMSDDKPWIEATREFFGLLILSFVHILNLLFRKSVLYNRTQTNKEWTKNYSSEFFSAFSPFC</sequence>
<evidence type="ECO:0000313" key="2">
    <source>
        <dbReference type="EMBL" id="MCX2838319.1"/>
    </source>
</evidence>
<accession>A0A9X3CX42</accession>
<feature type="transmembrane region" description="Helical" evidence="1">
    <location>
        <begin position="119"/>
        <end position="138"/>
    </location>
</feature>
<dbReference type="PANTHER" id="PTHR34262">
    <property type="entry name" value="TRANSMEMBRANE PROTEIN 220"/>
    <property type="match status" value="1"/>
</dbReference>
<dbReference type="InterPro" id="IPR029377">
    <property type="entry name" value="TMEM220"/>
</dbReference>
<protein>
    <submittedName>
        <fullName evidence="2">Transmembrane 220 family protein</fullName>
    </submittedName>
</protein>
<organism evidence="2 3">
    <name type="scientific">Salinimicrobium profundisediminis</name>
    <dbReference type="NCBI Taxonomy" id="2994553"/>
    <lineage>
        <taxon>Bacteria</taxon>
        <taxon>Pseudomonadati</taxon>
        <taxon>Bacteroidota</taxon>
        <taxon>Flavobacteriia</taxon>
        <taxon>Flavobacteriales</taxon>
        <taxon>Flavobacteriaceae</taxon>
        <taxon>Salinimicrobium</taxon>
    </lineage>
</organism>
<evidence type="ECO:0000313" key="3">
    <source>
        <dbReference type="Proteomes" id="UP001148482"/>
    </source>
</evidence>
<keyword evidence="1" id="KW-0472">Membrane</keyword>
<dbReference type="Proteomes" id="UP001148482">
    <property type="component" value="Unassembled WGS sequence"/>
</dbReference>
<evidence type="ECO:0000256" key="1">
    <source>
        <dbReference type="SAM" id="Phobius"/>
    </source>
</evidence>
<reference evidence="2" key="1">
    <citation type="submission" date="2022-11" db="EMBL/GenBank/DDBJ databases">
        <title>Salinimicrobium profundisediminis sp. nov., isolated from deep-sea sediment of the Mariana Trench.</title>
        <authorList>
            <person name="Fu H."/>
        </authorList>
    </citation>
    <scope>NUCLEOTIDE SEQUENCE</scope>
    <source>
        <strain evidence="2">MT39</strain>
    </source>
</reference>
<keyword evidence="3" id="KW-1185">Reference proteome</keyword>
<dbReference type="RefSeq" id="WP_266069591.1">
    <property type="nucleotide sequence ID" value="NZ_JAPJDA010000013.1"/>
</dbReference>
<proteinExistence type="predicted"/>
<comment type="caution">
    <text evidence="2">The sequence shown here is derived from an EMBL/GenBank/DDBJ whole genome shotgun (WGS) entry which is preliminary data.</text>
</comment>
<feature type="transmembrane region" description="Helical" evidence="1">
    <location>
        <begin position="76"/>
        <end position="99"/>
    </location>
</feature>
<gene>
    <name evidence="2" type="ORF">OQ279_09160</name>
</gene>
<dbReference type="AlphaFoldDB" id="A0A9X3CX42"/>
<feature type="transmembrane region" description="Helical" evidence="1">
    <location>
        <begin position="20"/>
        <end position="40"/>
    </location>
</feature>
<keyword evidence="1" id="KW-1133">Transmembrane helix</keyword>
<dbReference type="EMBL" id="JAPJDA010000013">
    <property type="protein sequence ID" value="MCX2838319.1"/>
    <property type="molecule type" value="Genomic_DNA"/>
</dbReference>
<name>A0A9X3CX42_9FLAO</name>
<keyword evidence="1 2" id="KW-0812">Transmembrane</keyword>